<keyword evidence="2 12" id="KW-0227">DNA damage</keyword>
<keyword evidence="5 12" id="KW-0067">ATP-binding</keyword>
<name>A0A5M3MBB2_CONPW</name>
<proteinExistence type="inferred from homology"/>
<dbReference type="OrthoDB" id="432234at2759"/>
<dbReference type="CDD" id="cd18037">
    <property type="entry name" value="DEXSc_Pif1_like"/>
    <property type="match status" value="1"/>
</dbReference>
<dbReference type="KEGG" id="cput:CONPUDRAFT_157726"/>
<dbReference type="Gene3D" id="3.40.50.300">
    <property type="entry name" value="P-loop containing nucleotide triphosphate hydrolases"/>
    <property type="match status" value="1"/>
</dbReference>
<keyword evidence="8 12" id="KW-0233">DNA recombination</keyword>
<comment type="catalytic activity">
    <reaction evidence="12">
        <text>ATP + H2O = ADP + phosphate + H(+)</text>
        <dbReference type="Rhea" id="RHEA:13065"/>
        <dbReference type="ChEBI" id="CHEBI:15377"/>
        <dbReference type="ChEBI" id="CHEBI:15378"/>
        <dbReference type="ChEBI" id="CHEBI:30616"/>
        <dbReference type="ChEBI" id="CHEBI:43474"/>
        <dbReference type="ChEBI" id="CHEBI:456216"/>
        <dbReference type="EC" id="5.6.2.3"/>
    </reaction>
</comment>
<dbReference type="InterPro" id="IPR048293">
    <property type="entry name" value="PIF1_RRM3_pfh1"/>
</dbReference>
<dbReference type="PANTHER" id="PTHR47642:SF5">
    <property type="entry name" value="ATP-DEPENDENT DNA HELICASE"/>
    <property type="match status" value="1"/>
</dbReference>
<feature type="compositionally biased region" description="Basic and acidic residues" evidence="13">
    <location>
        <begin position="572"/>
        <end position="581"/>
    </location>
</feature>
<evidence type="ECO:0000256" key="1">
    <source>
        <dbReference type="ARBA" id="ARBA00022741"/>
    </source>
</evidence>
<feature type="region of interest" description="Disordered" evidence="13">
    <location>
        <begin position="466"/>
        <end position="501"/>
    </location>
</feature>
<feature type="compositionally biased region" description="Low complexity" evidence="13">
    <location>
        <begin position="329"/>
        <end position="375"/>
    </location>
</feature>
<keyword evidence="7 12" id="KW-0496">Mitochondrion</keyword>
<dbReference type="SMART" id="SM00382">
    <property type="entry name" value="AAA"/>
    <property type="match status" value="1"/>
</dbReference>
<comment type="caution">
    <text evidence="15">The sequence shown here is derived from an EMBL/GenBank/DDBJ whole genome shotgun (WGS) entry which is preliminary data.</text>
</comment>
<feature type="domain" description="AAA+ ATPase" evidence="14">
    <location>
        <begin position="78"/>
        <end position="437"/>
    </location>
</feature>
<evidence type="ECO:0000259" key="14">
    <source>
        <dbReference type="SMART" id="SM00382"/>
    </source>
</evidence>
<dbReference type="InterPro" id="IPR049163">
    <property type="entry name" value="Pif1-like_2B_dom"/>
</dbReference>
<dbReference type="HAMAP" id="MF_03176">
    <property type="entry name" value="PIF1"/>
    <property type="match status" value="1"/>
</dbReference>
<reference evidence="16" key="1">
    <citation type="journal article" date="2012" name="Science">
        <title>The Paleozoic origin of enzymatic lignin decomposition reconstructed from 31 fungal genomes.</title>
        <authorList>
            <person name="Floudas D."/>
            <person name="Binder M."/>
            <person name="Riley R."/>
            <person name="Barry K."/>
            <person name="Blanchette R.A."/>
            <person name="Henrissat B."/>
            <person name="Martinez A.T."/>
            <person name="Otillar R."/>
            <person name="Spatafora J.W."/>
            <person name="Yadav J.S."/>
            <person name="Aerts A."/>
            <person name="Benoit I."/>
            <person name="Boyd A."/>
            <person name="Carlson A."/>
            <person name="Copeland A."/>
            <person name="Coutinho P.M."/>
            <person name="de Vries R.P."/>
            <person name="Ferreira P."/>
            <person name="Findley K."/>
            <person name="Foster B."/>
            <person name="Gaskell J."/>
            <person name="Glotzer D."/>
            <person name="Gorecki P."/>
            <person name="Heitman J."/>
            <person name="Hesse C."/>
            <person name="Hori C."/>
            <person name="Igarashi K."/>
            <person name="Jurgens J.A."/>
            <person name="Kallen N."/>
            <person name="Kersten P."/>
            <person name="Kohler A."/>
            <person name="Kuees U."/>
            <person name="Kumar T.K.A."/>
            <person name="Kuo A."/>
            <person name="LaButti K."/>
            <person name="Larrondo L.F."/>
            <person name="Lindquist E."/>
            <person name="Ling A."/>
            <person name="Lombard V."/>
            <person name="Lucas S."/>
            <person name="Lundell T."/>
            <person name="Martin R."/>
            <person name="McLaughlin D.J."/>
            <person name="Morgenstern I."/>
            <person name="Morin E."/>
            <person name="Murat C."/>
            <person name="Nagy L.G."/>
            <person name="Nolan M."/>
            <person name="Ohm R.A."/>
            <person name="Patyshakuliyeva A."/>
            <person name="Rokas A."/>
            <person name="Ruiz-Duenas F.J."/>
            <person name="Sabat G."/>
            <person name="Salamov A."/>
            <person name="Samejima M."/>
            <person name="Schmutz J."/>
            <person name="Slot J.C."/>
            <person name="St John F."/>
            <person name="Stenlid J."/>
            <person name="Sun H."/>
            <person name="Sun S."/>
            <person name="Syed K."/>
            <person name="Tsang A."/>
            <person name="Wiebenga A."/>
            <person name="Young D."/>
            <person name="Pisabarro A."/>
            <person name="Eastwood D.C."/>
            <person name="Martin F."/>
            <person name="Cullen D."/>
            <person name="Grigoriev I.V."/>
            <person name="Hibbett D.S."/>
        </authorList>
    </citation>
    <scope>NUCLEOTIDE SEQUENCE [LARGE SCALE GENOMIC DNA]</scope>
    <source>
        <strain evidence="16">RWD-64-598 SS2</strain>
    </source>
</reference>
<keyword evidence="9 12" id="KW-0234">DNA repair</keyword>
<dbReference type="InterPro" id="IPR027417">
    <property type="entry name" value="P-loop_NTPase"/>
</dbReference>
<evidence type="ECO:0000256" key="7">
    <source>
        <dbReference type="ARBA" id="ARBA00023128"/>
    </source>
</evidence>
<dbReference type="GO" id="GO:0016887">
    <property type="term" value="F:ATP hydrolysis activity"/>
    <property type="evidence" value="ECO:0007669"/>
    <property type="project" value="RHEA"/>
</dbReference>
<evidence type="ECO:0000256" key="8">
    <source>
        <dbReference type="ARBA" id="ARBA00023172"/>
    </source>
</evidence>
<evidence type="ECO:0000256" key="4">
    <source>
        <dbReference type="ARBA" id="ARBA00022806"/>
    </source>
</evidence>
<dbReference type="AlphaFoldDB" id="A0A5M3MBB2"/>
<evidence type="ECO:0000313" key="15">
    <source>
        <dbReference type="EMBL" id="EIW76538.1"/>
    </source>
</evidence>
<keyword evidence="16" id="KW-1185">Reference proteome</keyword>
<comment type="cofactor">
    <cofactor evidence="12">
        <name>Mg(2+)</name>
        <dbReference type="ChEBI" id="CHEBI:18420"/>
    </cofactor>
</comment>
<dbReference type="EC" id="5.6.2.3" evidence="12"/>
<dbReference type="RefSeq" id="XP_007772950.1">
    <property type="nucleotide sequence ID" value="XM_007774760.1"/>
</dbReference>
<protein>
    <recommendedName>
        <fullName evidence="12">ATP-dependent DNA helicase PIF1</fullName>
        <ecNumber evidence="12">5.6.2.3</ecNumber>
    </recommendedName>
    <alternativeName>
        <fullName evidence="12">DNA 5'-3' helicase PIF1</fullName>
    </alternativeName>
    <alternativeName>
        <fullName evidence="12">DNA repair and recombination helicase PIF1</fullName>
    </alternativeName>
</protein>
<evidence type="ECO:0000313" key="16">
    <source>
        <dbReference type="Proteomes" id="UP000053558"/>
    </source>
</evidence>
<feature type="region of interest" description="Disordered" evidence="13">
    <location>
        <begin position="532"/>
        <end position="585"/>
    </location>
</feature>
<keyword evidence="4 12" id="KW-0347">Helicase</keyword>
<evidence type="ECO:0000256" key="6">
    <source>
        <dbReference type="ARBA" id="ARBA00023125"/>
    </source>
</evidence>
<dbReference type="EMBL" id="JH711585">
    <property type="protein sequence ID" value="EIW76538.1"/>
    <property type="molecule type" value="Genomic_DNA"/>
</dbReference>
<accession>A0A5M3MBB2</accession>
<dbReference type="SUPFAM" id="SSF52540">
    <property type="entry name" value="P-loop containing nucleoside triphosphate hydrolases"/>
    <property type="match status" value="2"/>
</dbReference>
<feature type="DNA-binding region" evidence="12">
    <location>
        <begin position="653"/>
        <end position="672"/>
    </location>
</feature>
<feature type="region of interest" description="Disordered" evidence="13">
    <location>
        <begin position="327"/>
        <end position="389"/>
    </location>
</feature>
<evidence type="ECO:0000256" key="5">
    <source>
        <dbReference type="ARBA" id="ARBA00022840"/>
    </source>
</evidence>
<organism evidence="15 16">
    <name type="scientific">Coniophora puteana (strain RWD-64-598)</name>
    <name type="common">Brown rot fungus</name>
    <dbReference type="NCBI Taxonomy" id="741705"/>
    <lineage>
        <taxon>Eukaryota</taxon>
        <taxon>Fungi</taxon>
        <taxon>Dikarya</taxon>
        <taxon>Basidiomycota</taxon>
        <taxon>Agaricomycotina</taxon>
        <taxon>Agaricomycetes</taxon>
        <taxon>Agaricomycetidae</taxon>
        <taxon>Boletales</taxon>
        <taxon>Coniophorineae</taxon>
        <taxon>Coniophoraceae</taxon>
        <taxon>Coniophora</taxon>
    </lineage>
</organism>
<dbReference type="CDD" id="cd18809">
    <property type="entry name" value="SF1_C_RecD"/>
    <property type="match status" value="1"/>
</dbReference>
<feature type="compositionally biased region" description="Basic and acidic residues" evidence="13">
    <location>
        <begin position="466"/>
        <end position="500"/>
    </location>
</feature>
<dbReference type="GO" id="GO:0003677">
    <property type="term" value="F:DNA binding"/>
    <property type="evidence" value="ECO:0007669"/>
    <property type="project" value="UniProtKB-KW"/>
</dbReference>
<feature type="compositionally biased region" description="Polar residues" evidence="13">
    <location>
        <begin position="376"/>
        <end position="385"/>
    </location>
</feature>
<evidence type="ECO:0000256" key="2">
    <source>
        <dbReference type="ARBA" id="ARBA00022763"/>
    </source>
</evidence>
<dbReference type="OMA" id="CIKTCKP"/>
<dbReference type="GO" id="GO:0005524">
    <property type="term" value="F:ATP binding"/>
    <property type="evidence" value="ECO:0007669"/>
    <property type="project" value="UniProtKB-UniRule"/>
</dbReference>
<keyword evidence="1 12" id="KW-0547">Nucleotide-binding</keyword>
<dbReference type="Proteomes" id="UP000053558">
    <property type="component" value="Unassembled WGS sequence"/>
</dbReference>
<evidence type="ECO:0000256" key="13">
    <source>
        <dbReference type="SAM" id="MobiDB-lite"/>
    </source>
</evidence>
<dbReference type="PANTHER" id="PTHR47642">
    <property type="entry name" value="ATP-DEPENDENT DNA HELICASE"/>
    <property type="match status" value="1"/>
</dbReference>
<keyword evidence="6 12" id="KW-0238">DNA-binding</keyword>
<sequence>MASKTKQPLKSGTTGNAKKRKSTGPADGDASAKKKQPRLDSFFAPRVELSATCGTDKKTHVAQLSDEQNAVLRMVLDDEKSVFFTGSAGTGKSLLLRAIISSLRKKYAKKPDAVAVTASTGMAASNVGGMTIHSWGAVTPSNSDVDAQIRCIRFAKPALQRWKNTKVLIIDEVSMVDGHLFDTLEAIATKLRKKTDKPFGGLQLVVTGDFFQLPPVCKGEPFFAFESNSWTKCIEHTINLTQVFRQKDNKFVDLLNEMRYGSISPATAQAFKALARPIPPPPASMPNIQPTELFPMRHEVTNANQARLRALPHRTYIFQAHDTFPQANKSASSARRSSSSSSSSTSSPASSTATASPTSSSTSATSVASSSKSSALGSRQNAQTDQAKRRQEGLLAGVLAEKTLELKKGAQVMLVKNIDEMLVNGCVGKVVGFATYREVITARNELARAELGSAVHADSVVTPKVEKGKVSKEKEKDVKTEKAREGEGKSDVKEENDKKSKAAKLVVKSTGVIRKVRVDPGGALITVSTVKENLDPSSSSPRTTSPASAAASSISAPAKPCSPPSTSTTSHPSERDEERFPLVEFPTPQGGREAVLVLRDEFRVEDASDAGRLLARRVQVPLVLAWAMSIHKAQGQTIQRVRVDLGRVFEKGQSYVALSRAAAVEGLQVLNFDARRVVAHPKVVRWSKGLVQAGAKGGTGAVGVAGAATAVSGAATAVGAGEEAEEVRM</sequence>
<feature type="region of interest" description="Disordered" evidence="13">
    <location>
        <begin position="1"/>
        <end position="37"/>
    </location>
</feature>
<dbReference type="GeneID" id="19203807"/>
<dbReference type="GO" id="GO:0006281">
    <property type="term" value="P:DNA repair"/>
    <property type="evidence" value="ECO:0007669"/>
    <property type="project" value="UniProtKB-UniRule"/>
</dbReference>
<dbReference type="Pfam" id="PF21530">
    <property type="entry name" value="Pif1_2B_dom"/>
    <property type="match status" value="1"/>
</dbReference>
<evidence type="ECO:0000256" key="12">
    <source>
        <dbReference type="HAMAP-Rule" id="MF_03176"/>
    </source>
</evidence>
<dbReference type="GO" id="GO:0043139">
    <property type="term" value="F:5'-3' DNA helicase activity"/>
    <property type="evidence" value="ECO:0007669"/>
    <property type="project" value="UniProtKB-UniRule"/>
</dbReference>
<comment type="similarity">
    <text evidence="12">Belongs to the helicase family. PIF1 subfamily.</text>
</comment>
<evidence type="ECO:0000256" key="10">
    <source>
        <dbReference type="ARBA" id="ARBA00023235"/>
    </source>
</evidence>
<comment type="subcellular location">
    <subcellularLocation>
        <location evidence="12">Nucleus</location>
    </subcellularLocation>
    <subcellularLocation>
        <location evidence="12">Mitochondrion</location>
    </subcellularLocation>
</comment>
<dbReference type="InterPro" id="IPR010285">
    <property type="entry name" value="DNA_helicase_pif1-like_DEAD"/>
</dbReference>
<feature type="compositionally biased region" description="Polar residues" evidence="13">
    <location>
        <begin position="1"/>
        <end position="16"/>
    </location>
</feature>
<dbReference type="GO" id="GO:0000723">
    <property type="term" value="P:telomere maintenance"/>
    <property type="evidence" value="ECO:0007669"/>
    <property type="project" value="InterPro"/>
</dbReference>
<dbReference type="Pfam" id="PF05970">
    <property type="entry name" value="PIF1"/>
    <property type="match status" value="1"/>
</dbReference>
<evidence type="ECO:0000256" key="9">
    <source>
        <dbReference type="ARBA" id="ARBA00023204"/>
    </source>
</evidence>
<gene>
    <name evidence="12" type="primary">PIF1</name>
    <name evidence="15" type="ORF">CONPUDRAFT_157726</name>
</gene>
<keyword evidence="10 12" id="KW-0413">Isomerase</keyword>
<evidence type="ECO:0000256" key="11">
    <source>
        <dbReference type="ARBA" id="ARBA00023242"/>
    </source>
</evidence>
<dbReference type="GO" id="GO:0005634">
    <property type="term" value="C:nucleus"/>
    <property type="evidence" value="ECO:0007669"/>
    <property type="project" value="UniProtKB-SubCell"/>
</dbReference>
<feature type="binding site" evidence="12">
    <location>
        <begin position="86"/>
        <end position="93"/>
    </location>
    <ligand>
        <name>ATP</name>
        <dbReference type="ChEBI" id="CHEBI:30616"/>
    </ligand>
</feature>
<keyword evidence="3 12" id="KW-0378">Hydrolase</keyword>
<dbReference type="InterPro" id="IPR003593">
    <property type="entry name" value="AAA+_ATPase"/>
</dbReference>
<evidence type="ECO:0000256" key="3">
    <source>
        <dbReference type="ARBA" id="ARBA00022801"/>
    </source>
</evidence>
<comment type="subunit">
    <text evidence="12">Monomer.</text>
</comment>
<dbReference type="InterPro" id="IPR051055">
    <property type="entry name" value="PIF1_helicase"/>
</dbReference>
<feature type="compositionally biased region" description="Low complexity" evidence="13">
    <location>
        <begin position="536"/>
        <end position="571"/>
    </location>
</feature>
<dbReference type="GO" id="GO:0006310">
    <property type="term" value="P:DNA recombination"/>
    <property type="evidence" value="ECO:0007669"/>
    <property type="project" value="UniProtKB-UniRule"/>
</dbReference>
<keyword evidence="11 12" id="KW-0539">Nucleus</keyword>
<dbReference type="GO" id="GO:0005739">
    <property type="term" value="C:mitochondrion"/>
    <property type="evidence" value="ECO:0007669"/>
    <property type="project" value="UniProtKB-SubCell"/>
</dbReference>
<comment type="function">
    <text evidence="12">DNA-dependent ATPase and 5'-3' DNA helicase required for the maintenance of both mitochondrial and nuclear genome stability.</text>
</comment>